<protein>
    <submittedName>
        <fullName evidence="1">Uncharacterized protein</fullName>
    </submittedName>
</protein>
<proteinExistence type="predicted"/>
<dbReference type="Proteomes" id="UP000266906">
    <property type="component" value="Unassembled WGS sequence"/>
</dbReference>
<dbReference type="AlphaFoldDB" id="A0A3N4REK0"/>
<name>A0A3N4REK0_9ACTN</name>
<dbReference type="EMBL" id="RKQG01000001">
    <property type="protein sequence ID" value="RPE31803.1"/>
    <property type="molecule type" value="Genomic_DNA"/>
</dbReference>
<comment type="caution">
    <text evidence="1">The sequence shown here is derived from an EMBL/GenBank/DDBJ whole genome shotgun (WGS) entry which is preliminary data.</text>
</comment>
<sequence length="64" mass="7159">MLRGLGIALPREMPRQDRKALLAALLRHDGSLRRVRFADGEPLDLVRVSPADQESWPQTVQPGT</sequence>
<dbReference type="RefSeq" id="WP_123816943.1">
    <property type="nucleotide sequence ID" value="NZ_RKQG01000001.1"/>
</dbReference>
<gene>
    <name evidence="1" type="ORF">EDD38_0038</name>
</gene>
<organism evidence="1 2">
    <name type="scientific">Kitasatospora cineracea</name>
    <dbReference type="NCBI Taxonomy" id="88074"/>
    <lineage>
        <taxon>Bacteria</taxon>
        <taxon>Bacillati</taxon>
        <taxon>Actinomycetota</taxon>
        <taxon>Actinomycetes</taxon>
        <taxon>Kitasatosporales</taxon>
        <taxon>Streptomycetaceae</taxon>
        <taxon>Kitasatospora</taxon>
    </lineage>
</organism>
<evidence type="ECO:0000313" key="1">
    <source>
        <dbReference type="EMBL" id="RPE31803.1"/>
    </source>
</evidence>
<accession>A0A3N4REK0</accession>
<evidence type="ECO:0000313" key="2">
    <source>
        <dbReference type="Proteomes" id="UP000266906"/>
    </source>
</evidence>
<reference evidence="1 2" key="1">
    <citation type="submission" date="2018-11" db="EMBL/GenBank/DDBJ databases">
        <title>Sequencing the genomes of 1000 actinobacteria strains.</title>
        <authorList>
            <person name="Klenk H.-P."/>
        </authorList>
    </citation>
    <scope>NUCLEOTIDE SEQUENCE [LARGE SCALE GENOMIC DNA]</scope>
    <source>
        <strain evidence="1 2">DSM 44781</strain>
    </source>
</reference>
<keyword evidence="2" id="KW-1185">Reference proteome</keyword>